<dbReference type="EMBL" id="CM047903">
    <property type="protein sequence ID" value="KAJ0093842.1"/>
    <property type="molecule type" value="Genomic_DNA"/>
</dbReference>
<evidence type="ECO:0000313" key="2">
    <source>
        <dbReference type="Proteomes" id="UP001164250"/>
    </source>
</evidence>
<reference evidence="2" key="1">
    <citation type="journal article" date="2023" name="G3 (Bethesda)">
        <title>Genome assembly and association tests identify interacting loci associated with vigor, precocity, and sex in interspecific pistachio rootstocks.</title>
        <authorList>
            <person name="Palmer W."/>
            <person name="Jacygrad E."/>
            <person name="Sagayaradj S."/>
            <person name="Cavanaugh K."/>
            <person name="Han R."/>
            <person name="Bertier L."/>
            <person name="Beede B."/>
            <person name="Kafkas S."/>
            <person name="Golino D."/>
            <person name="Preece J."/>
            <person name="Michelmore R."/>
        </authorList>
    </citation>
    <scope>NUCLEOTIDE SEQUENCE [LARGE SCALE GENOMIC DNA]</scope>
</reference>
<sequence>MTLLVATAPLPIIASILFQSFIVQHIFKLPKLGYCSYRSIMKTFLVLVVAFLLVLATLQAESKRLTLEEKQKLMMAAARQLLSETNTGAAIN</sequence>
<accession>A0ACC1B4H6</accession>
<keyword evidence="2" id="KW-1185">Reference proteome</keyword>
<name>A0ACC1B4H6_9ROSI</name>
<proteinExistence type="predicted"/>
<organism evidence="1 2">
    <name type="scientific">Pistacia atlantica</name>
    <dbReference type="NCBI Taxonomy" id="434234"/>
    <lineage>
        <taxon>Eukaryota</taxon>
        <taxon>Viridiplantae</taxon>
        <taxon>Streptophyta</taxon>
        <taxon>Embryophyta</taxon>
        <taxon>Tracheophyta</taxon>
        <taxon>Spermatophyta</taxon>
        <taxon>Magnoliopsida</taxon>
        <taxon>eudicotyledons</taxon>
        <taxon>Gunneridae</taxon>
        <taxon>Pentapetalae</taxon>
        <taxon>rosids</taxon>
        <taxon>malvids</taxon>
        <taxon>Sapindales</taxon>
        <taxon>Anacardiaceae</taxon>
        <taxon>Pistacia</taxon>
    </lineage>
</organism>
<evidence type="ECO:0000313" key="1">
    <source>
        <dbReference type="EMBL" id="KAJ0093842.1"/>
    </source>
</evidence>
<dbReference type="Proteomes" id="UP001164250">
    <property type="component" value="Chromosome 7"/>
</dbReference>
<protein>
    <submittedName>
        <fullName evidence="1">Uncharacterized protein</fullName>
    </submittedName>
</protein>
<gene>
    <name evidence="1" type="ORF">Patl1_24857</name>
</gene>
<comment type="caution">
    <text evidence="1">The sequence shown here is derived from an EMBL/GenBank/DDBJ whole genome shotgun (WGS) entry which is preliminary data.</text>
</comment>